<dbReference type="Proteomes" id="UP000242444">
    <property type="component" value="Unassembled WGS sequence"/>
</dbReference>
<keyword evidence="3" id="KW-1185">Reference proteome</keyword>
<feature type="domain" description="HTH arsR-type" evidence="1">
    <location>
        <begin position="14"/>
        <end position="93"/>
    </location>
</feature>
<evidence type="ECO:0000313" key="2">
    <source>
        <dbReference type="EMBL" id="OZM72980.1"/>
    </source>
</evidence>
<reference evidence="2 3" key="1">
    <citation type="submission" date="2017-07" db="EMBL/GenBank/DDBJ databases">
        <title>Amycolatopsis antarcticus sp. nov., isolated from the surface of an Antarcticus brown macroalga.</title>
        <authorList>
            <person name="Wang J."/>
            <person name="Leiva S."/>
            <person name="Huang J."/>
            <person name="Huang Y."/>
        </authorList>
    </citation>
    <scope>NUCLEOTIDE SEQUENCE [LARGE SCALE GENOMIC DNA]</scope>
    <source>
        <strain evidence="2 3">AU-G6</strain>
    </source>
</reference>
<dbReference type="EMBL" id="NKYE01000006">
    <property type="protein sequence ID" value="OZM72980.1"/>
    <property type="molecule type" value="Genomic_DNA"/>
</dbReference>
<evidence type="ECO:0000259" key="1">
    <source>
        <dbReference type="SMART" id="SM00418"/>
    </source>
</evidence>
<dbReference type="InterPro" id="IPR011991">
    <property type="entry name" value="ArsR-like_HTH"/>
</dbReference>
<evidence type="ECO:0000313" key="3">
    <source>
        <dbReference type="Proteomes" id="UP000242444"/>
    </source>
</evidence>
<dbReference type="InterPro" id="IPR001845">
    <property type="entry name" value="HTH_ArsR_DNA-bd_dom"/>
</dbReference>
<name>A0A263D3F5_9PSEU</name>
<dbReference type="InParanoid" id="A0A263D3F5"/>
<dbReference type="GO" id="GO:0003700">
    <property type="term" value="F:DNA-binding transcription factor activity"/>
    <property type="evidence" value="ECO:0007669"/>
    <property type="project" value="InterPro"/>
</dbReference>
<sequence length="196" mass="21055">MAKLPPRKRVRDVELMRALSHPTRFALLGYLMATGAHTASECAAAVDSSPSNCSWHLRQLAQYGLVERSETGDGRERPWQAAQVGLDLGTLGSGDGALHGAQIGVAGAQLAEDRLLTQRFLDTADRLDPAWRDAAALTSYALRVTPDELAALREAVDTLIRPYVVGIRIDAPAAARPVHASVRGFPRIEADGNPAR</sequence>
<comment type="caution">
    <text evidence="2">The sequence shown here is derived from an EMBL/GenBank/DDBJ whole genome shotgun (WGS) entry which is preliminary data.</text>
</comment>
<proteinExistence type="predicted"/>
<accession>A0A263D3F5</accession>
<dbReference type="Pfam" id="PF12840">
    <property type="entry name" value="HTH_20"/>
    <property type="match status" value="1"/>
</dbReference>
<dbReference type="SUPFAM" id="SSF46785">
    <property type="entry name" value="Winged helix' DNA-binding domain"/>
    <property type="match status" value="1"/>
</dbReference>
<dbReference type="InterPro" id="IPR036390">
    <property type="entry name" value="WH_DNA-bd_sf"/>
</dbReference>
<dbReference type="RefSeq" id="WP_094862838.1">
    <property type="nucleotide sequence ID" value="NZ_NKYE01000006.1"/>
</dbReference>
<dbReference type="InterPro" id="IPR036388">
    <property type="entry name" value="WH-like_DNA-bd_sf"/>
</dbReference>
<dbReference type="AlphaFoldDB" id="A0A263D3F5"/>
<dbReference type="Gene3D" id="1.10.10.10">
    <property type="entry name" value="Winged helix-like DNA-binding domain superfamily/Winged helix DNA-binding domain"/>
    <property type="match status" value="1"/>
</dbReference>
<protein>
    <submittedName>
        <fullName evidence="2">Transcriptional regulator</fullName>
    </submittedName>
</protein>
<dbReference type="CDD" id="cd00090">
    <property type="entry name" value="HTH_ARSR"/>
    <property type="match status" value="1"/>
</dbReference>
<organism evidence="2 3">
    <name type="scientific">Amycolatopsis antarctica</name>
    <dbReference type="NCBI Taxonomy" id="1854586"/>
    <lineage>
        <taxon>Bacteria</taxon>
        <taxon>Bacillati</taxon>
        <taxon>Actinomycetota</taxon>
        <taxon>Actinomycetes</taxon>
        <taxon>Pseudonocardiales</taxon>
        <taxon>Pseudonocardiaceae</taxon>
        <taxon>Amycolatopsis</taxon>
    </lineage>
</organism>
<dbReference type="OrthoDB" id="7945987at2"/>
<gene>
    <name evidence="2" type="ORF">CFN78_12100</name>
</gene>
<dbReference type="SMART" id="SM00418">
    <property type="entry name" value="HTH_ARSR"/>
    <property type="match status" value="1"/>
</dbReference>